<evidence type="ECO:0000256" key="1">
    <source>
        <dbReference type="ARBA" id="ARBA00022729"/>
    </source>
</evidence>
<comment type="caution">
    <text evidence="4">The sequence shown here is derived from an EMBL/GenBank/DDBJ whole genome shotgun (WGS) entry which is preliminary data.</text>
</comment>
<evidence type="ECO:0000313" key="5">
    <source>
        <dbReference type="Proteomes" id="UP000823960"/>
    </source>
</evidence>
<dbReference type="CDD" id="cd00118">
    <property type="entry name" value="LysM"/>
    <property type="match status" value="1"/>
</dbReference>
<feature type="transmembrane region" description="Helical" evidence="2">
    <location>
        <begin position="20"/>
        <end position="40"/>
    </location>
</feature>
<reference evidence="4" key="2">
    <citation type="journal article" date="2021" name="PeerJ">
        <title>Extensive microbial diversity within the chicken gut microbiome revealed by metagenomics and culture.</title>
        <authorList>
            <person name="Gilroy R."/>
            <person name="Ravi A."/>
            <person name="Getino M."/>
            <person name="Pursley I."/>
            <person name="Horton D.L."/>
            <person name="Alikhan N.F."/>
            <person name="Baker D."/>
            <person name="Gharbi K."/>
            <person name="Hall N."/>
            <person name="Watson M."/>
            <person name="Adriaenssens E.M."/>
            <person name="Foster-Nyarko E."/>
            <person name="Jarju S."/>
            <person name="Secka A."/>
            <person name="Antonio M."/>
            <person name="Oren A."/>
            <person name="Chaudhuri R.R."/>
            <person name="La Ragione R."/>
            <person name="Hildebrand F."/>
            <person name="Pallen M.J."/>
        </authorList>
    </citation>
    <scope>NUCLEOTIDE SEQUENCE</scope>
    <source>
        <strain evidence="4">1370</strain>
    </source>
</reference>
<feature type="transmembrane region" description="Helical" evidence="2">
    <location>
        <begin position="102"/>
        <end position="121"/>
    </location>
</feature>
<proteinExistence type="predicted"/>
<name>A0A9D1NRX9_9FIRM</name>
<dbReference type="InterPro" id="IPR018392">
    <property type="entry name" value="LysM"/>
</dbReference>
<dbReference type="Gene3D" id="2.20.230.10">
    <property type="entry name" value="Resuscitation-promoting factor rpfb"/>
    <property type="match status" value="1"/>
</dbReference>
<dbReference type="InterPro" id="IPR011055">
    <property type="entry name" value="Dup_hybrid_motif"/>
</dbReference>
<dbReference type="EMBL" id="DVOL01000061">
    <property type="protein sequence ID" value="HIV10940.1"/>
    <property type="molecule type" value="Genomic_DNA"/>
</dbReference>
<keyword evidence="2" id="KW-0812">Transmembrane</keyword>
<evidence type="ECO:0000259" key="3">
    <source>
        <dbReference type="PROSITE" id="PS51109"/>
    </source>
</evidence>
<dbReference type="PANTHER" id="PTHR21666">
    <property type="entry name" value="PEPTIDASE-RELATED"/>
    <property type="match status" value="1"/>
</dbReference>
<dbReference type="AlphaFoldDB" id="A0A9D1NRX9"/>
<organism evidence="4 5">
    <name type="scientific">Candidatus Faeciplasma avium</name>
    <dbReference type="NCBI Taxonomy" id="2840798"/>
    <lineage>
        <taxon>Bacteria</taxon>
        <taxon>Bacillati</taxon>
        <taxon>Bacillota</taxon>
        <taxon>Clostridia</taxon>
        <taxon>Eubacteriales</taxon>
        <taxon>Oscillospiraceae</taxon>
        <taxon>Oscillospiraceae incertae sedis</taxon>
        <taxon>Candidatus Faeciplasma</taxon>
    </lineage>
</organism>
<evidence type="ECO:0000313" key="4">
    <source>
        <dbReference type="EMBL" id="HIV10940.1"/>
    </source>
</evidence>
<dbReference type="Gene3D" id="2.70.70.10">
    <property type="entry name" value="Glucose Permease (Domain IIA)"/>
    <property type="match status" value="1"/>
</dbReference>
<dbReference type="PROSITE" id="PS51109">
    <property type="entry name" value="G5"/>
    <property type="match status" value="1"/>
</dbReference>
<dbReference type="SUPFAM" id="SSF51261">
    <property type="entry name" value="Duplicated hybrid motif"/>
    <property type="match status" value="1"/>
</dbReference>
<feature type="transmembrane region" description="Helical" evidence="2">
    <location>
        <begin position="128"/>
        <end position="148"/>
    </location>
</feature>
<keyword evidence="2" id="KW-1133">Transmembrane helix</keyword>
<reference evidence="4" key="1">
    <citation type="submission" date="2020-10" db="EMBL/GenBank/DDBJ databases">
        <authorList>
            <person name="Gilroy R."/>
        </authorList>
    </citation>
    <scope>NUCLEOTIDE SEQUENCE</scope>
    <source>
        <strain evidence="4">1370</strain>
    </source>
</reference>
<keyword evidence="2" id="KW-0472">Membrane</keyword>
<dbReference type="InterPro" id="IPR011098">
    <property type="entry name" value="G5_dom"/>
</dbReference>
<gene>
    <name evidence="4" type="ORF">IAD28_04540</name>
</gene>
<dbReference type="Pfam" id="PF07501">
    <property type="entry name" value="G5"/>
    <property type="match status" value="1"/>
</dbReference>
<dbReference type="PANTHER" id="PTHR21666:SF289">
    <property type="entry name" value="L-ALA--D-GLU ENDOPEPTIDASE"/>
    <property type="match status" value="1"/>
</dbReference>
<dbReference type="Proteomes" id="UP000823960">
    <property type="component" value="Unassembled WGS sequence"/>
</dbReference>
<accession>A0A9D1NRX9</accession>
<evidence type="ECO:0000256" key="2">
    <source>
        <dbReference type="SAM" id="Phobius"/>
    </source>
</evidence>
<feature type="transmembrane region" description="Helical" evidence="2">
    <location>
        <begin position="61"/>
        <end position="82"/>
    </location>
</feature>
<dbReference type="GO" id="GO:0004222">
    <property type="term" value="F:metalloendopeptidase activity"/>
    <property type="evidence" value="ECO:0007669"/>
    <property type="project" value="TreeGrafter"/>
</dbReference>
<sequence length="588" mass="65293">MQKKGLGSAGRTALDFLDFTGGTVFSIIASLVGGLFRFTYKKLSALFSFIGRWLVKKLKQPLYDLWCFILTPIAHAIGTVAHASIQIKKVGERGELHIGKKLIHILKVITAAVLRLLAGLVRFLRTAFNYAAPVLSIAFLIAVVRYAGTLEYTISVEYNGNDLGVINKEGDYTEAQAIVQDIITYTDEDQSLIETPKFSVKMMRQDDSPVDSSALSQLILDSSEVNIVFAYGFYINDSLYGVYSEEEMERIRTALESRLASAFSSRSASIDFRDNVELIEGQFIETNLQPADSALEYINGTRTVEAFYITQSGDNLSSISSDLGISEEALKAENPFLGMSVPPGELVTYHYEESNLPVVTTRYEQHDSPVEYTVQYIYDSSEERYTELLVQHGSDGLEKQTIMITETDGRETSRQVVSRYTLQEMVPMIIRTGTRQNTTLEGDTHVIDTLGTFIWPVGWDGGYSYVSSLFGYRDWDHSNHRAIDIAAKRGTDIYAAASGTVVFAGTYSSYGKMTIIDHGYGYQTVYAHQSAIDVSEGDYVSKGDVIGHVGMTGSASGNHLHFELRYGDERLDPMLCLGGVGDHEVRDW</sequence>
<dbReference type="InterPro" id="IPR016047">
    <property type="entry name" value="M23ase_b-sheet_dom"/>
</dbReference>
<protein>
    <submittedName>
        <fullName evidence="4">Peptidoglycan DD-metalloendopeptidase family protein</fullName>
    </submittedName>
</protein>
<keyword evidence="1" id="KW-0732">Signal</keyword>
<dbReference type="SMART" id="SM01208">
    <property type="entry name" value="G5"/>
    <property type="match status" value="1"/>
</dbReference>
<dbReference type="InterPro" id="IPR050570">
    <property type="entry name" value="Cell_wall_metabolism_enzyme"/>
</dbReference>
<feature type="domain" description="G5" evidence="3">
    <location>
        <begin position="356"/>
        <end position="436"/>
    </location>
</feature>
<dbReference type="Pfam" id="PF01551">
    <property type="entry name" value="Peptidase_M23"/>
    <property type="match status" value="1"/>
</dbReference>
<dbReference type="CDD" id="cd12797">
    <property type="entry name" value="M23_peptidase"/>
    <property type="match status" value="1"/>
</dbReference>